<dbReference type="GO" id="GO:0006310">
    <property type="term" value="P:DNA recombination"/>
    <property type="evidence" value="ECO:0007669"/>
    <property type="project" value="UniProtKB-UniRule"/>
</dbReference>
<evidence type="ECO:0000256" key="2">
    <source>
        <dbReference type="ARBA" id="ARBA00001947"/>
    </source>
</evidence>
<keyword evidence="14" id="KW-0413">Isomerase</keyword>
<dbReference type="InterPro" id="IPR001650">
    <property type="entry name" value="Helicase_C-like"/>
</dbReference>
<keyword evidence="5" id="KW-0547">Nucleotide-binding</keyword>
<gene>
    <name evidence="20" type="primary">recQ</name>
    <name evidence="20" type="ORF">CLLU_32660</name>
</gene>
<dbReference type="Pfam" id="PF14493">
    <property type="entry name" value="HTH_40"/>
    <property type="match status" value="1"/>
</dbReference>
<dbReference type="FunFam" id="3.40.50.300:FF:000296">
    <property type="entry name" value="ATP-dependent DNA helicase RecQ"/>
    <property type="match status" value="1"/>
</dbReference>
<dbReference type="Pfam" id="PF16124">
    <property type="entry name" value="RecQ_Zn_bind"/>
    <property type="match status" value="1"/>
</dbReference>
<dbReference type="GO" id="GO:0043138">
    <property type="term" value="F:3'-5' DNA helicase activity"/>
    <property type="evidence" value="ECO:0007669"/>
    <property type="project" value="UniProtKB-EC"/>
</dbReference>
<dbReference type="GO" id="GO:0016787">
    <property type="term" value="F:hydrolase activity"/>
    <property type="evidence" value="ECO:0007669"/>
    <property type="project" value="UniProtKB-KW"/>
</dbReference>
<keyword evidence="6" id="KW-0227">DNA damage</keyword>
<dbReference type="InterPro" id="IPR010997">
    <property type="entry name" value="HRDC-like_sf"/>
</dbReference>
<comment type="similarity">
    <text evidence="3">Belongs to the helicase family. RecQ subfamily.</text>
</comment>
<dbReference type="InterPro" id="IPR027417">
    <property type="entry name" value="P-loop_NTPase"/>
</dbReference>
<dbReference type="GO" id="GO:0046872">
    <property type="term" value="F:metal ion binding"/>
    <property type="evidence" value="ECO:0007669"/>
    <property type="project" value="UniProtKB-KW"/>
</dbReference>
<name>A0A2T0BAK7_9CLOT</name>
<dbReference type="GO" id="GO:0003677">
    <property type="term" value="F:DNA binding"/>
    <property type="evidence" value="ECO:0007669"/>
    <property type="project" value="UniProtKB-KW"/>
</dbReference>
<dbReference type="CDD" id="cd18794">
    <property type="entry name" value="SF2_C_RecQ"/>
    <property type="match status" value="1"/>
</dbReference>
<keyword evidence="11" id="KW-0238">DNA-binding</keyword>
<dbReference type="Gene3D" id="1.10.150.80">
    <property type="entry name" value="HRDC domain"/>
    <property type="match status" value="1"/>
</dbReference>
<dbReference type="Gene3D" id="1.10.10.1390">
    <property type="entry name" value="ATP-dependent DNA helicase RecQ"/>
    <property type="match status" value="1"/>
</dbReference>
<dbReference type="GO" id="GO:0005737">
    <property type="term" value="C:cytoplasm"/>
    <property type="evidence" value="ECO:0007669"/>
    <property type="project" value="TreeGrafter"/>
</dbReference>
<dbReference type="NCBIfam" id="TIGR01389">
    <property type="entry name" value="recQ"/>
    <property type="match status" value="1"/>
</dbReference>
<dbReference type="Gene3D" id="1.10.10.10">
    <property type="entry name" value="Winged helix-like DNA-binding domain superfamily/Winged helix DNA-binding domain"/>
    <property type="match status" value="1"/>
</dbReference>
<dbReference type="GO" id="GO:0006281">
    <property type="term" value="P:DNA repair"/>
    <property type="evidence" value="ECO:0007669"/>
    <property type="project" value="UniProtKB-KW"/>
</dbReference>
<dbReference type="SMART" id="SM00956">
    <property type="entry name" value="RQC"/>
    <property type="match status" value="1"/>
</dbReference>
<keyword evidence="9" id="KW-0862">Zinc</keyword>
<comment type="catalytic activity">
    <reaction evidence="15">
        <text>Couples ATP hydrolysis with the unwinding of duplex DNA by translocating in the 3'-5' direction.</text>
        <dbReference type="EC" id="5.6.2.4"/>
    </reaction>
</comment>
<accession>A0A2T0BAK7</accession>
<feature type="domain" description="Helicase C-terminal" evidence="19">
    <location>
        <begin position="245"/>
        <end position="392"/>
    </location>
</feature>
<dbReference type="EC" id="5.6.2.4" evidence="16"/>
<keyword evidence="4" id="KW-0479">Metal-binding</keyword>
<dbReference type="InterPro" id="IPR002121">
    <property type="entry name" value="HRDC_dom"/>
</dbReference>
<dbReference type="InterPro" id="IPR006293">
    <property type="entry name" value="DNA_helicase_ATP-dep_RecQ_bac"/>
</dbReference>
<dbReference type="SMART" id="SM00341">
    <property type="entry name" value="HRDC"/>
    <property type="match status" value="1"/>
</dbReference>
<evidence type="ECO:0000256" key="8">
    <source>
        <dbReference type="ARBA" id="ARBA00022806"/>
    </source>
</evidence>
<evidence type="ECO:0000256" key="16">
    <source>
        <dbReference type="NCBIfam" id="TIGR01389"/>
    </source>
</evidence>
<feature type="domain" description="Helicase ATP-binding" evidence="18">
    <location>
        <begin position="55"/>
        <end position="224"/>
    </location>
</feature>
<keyword evidence="8 20" id="KW-0347">Helicase</keyword>
<reference evidence="20 21" key="1">
    <citation type="submission" date="2018-03" db="EMBL/GenBank/DDBJ databases">
        <title>Genome sequence of Clostridium luticellarii DSM 29923.</title>
        <authorList>
            <person name="Poehlein A."/>
            <person name="Daniel R."/>
        </authorList>
    </citation>
    <scope>NUCLEOTIDE SEQUENCE [LARGE SCALE GENOMIC DNA]</scope>
    <source>
        <strain evidence="20 21">DSM 29923</strain>
    </source>
</reference>
<evidence type="ECO:0000256" key="4">
    <source>
        <dbReference type="ARBA" id="ARBA00022723"/>
    </source>
</evidence>
<dbReference type="SUPFAM" id="SSF47819">
    <property type="entry name" value="HRDC-like"/>
    <property type="match status" value="1"/>
</dbReference>
<dbReference type="InterPro" id="IPR036390">
    <property type="entry name" value="WH_DNA-bd_sf"/>
</dbReference>
<dbReference type="InterPro" id="IPR004589">
    <property type="entry name" value="DNA_helicase_ATP-dep_RecQ"/>
</dbReference>
<evidence type="ECO:0000256" key="10">
    <source>
        <dbReference type="ARBA" id="ARBA00022840"/>
    </source>
</evidence>
<evidence type="ECO:0000256" key="9">
    <source>
        <dbReference type="ARBA" id="ARBA00022833"/>
    </source>
</evidence>
<dbReference type="GO" id="GO:0030894">
    <property type="term" value="C:replisome"/>
    <property type="evidence" value="ECO:0007669"/>
    <property type="project" value="TreeGrafter"/>
</dbReference>
<protein>
    <recommendedName>
        <fullName evidence="16">DNA helicase RecQ</fullName>
        <ecNumber evidence="16">5.6.2.4</ecNumber>
    </recommendedName>
</protein>
<dbReference type="InterPro" id="IPR029491">
    <property type="entry name" value="Helicase_HTH"/>
</dbReference>
<dbReference type="SUPFAM" id="SSF46785">
    <property type="entry name" value="Winged helix' DNA-binding domain"/>
    <property type="match status" value="1"/>
</dbReference>
<evidence type="ECO:0000256" key="13">
    <source>
        <dbReference type="ARBA" id="ARBA00023204"/>
    </source>
</evidence>
<evidence type="ECO:0000256" key="12">
    <source>
        <dbReference type="ARBA" id="ARBA00023172"/>
    </source>
</evidence>
<feature type="domain" description="HRDC" evidence="17">
    <location>
        <begin position="543"/>
        <end position="623"/>
    </location>
</feature>
<keyword evidence="13" id="KW-0234">DNA repair</keyword>
<dbReference type="Pfam" id="PF09382">
    <property type="entry name" value="RQC"/>
    <property type="match status" value="1"/>
</dbReference>
<evidence type="ECO:0000313" key="21">
    <source>
        <dbReference type="Proteomes" id="UP000237798"/>
    </source>
</evidence>
<dbReference type="InterPro" id="IPR011545">
    <property type="entry name" value="DEAD/DEAH_box_helicase_dom"/>
</dbReference>
<dbReference type="GO" id="GO:0009378">
    <property type="term" value="F:four-way junction helicase activity"/>
    <property type="evidence" value="ECO:0007669"/>
    <property type="project" value="TreeGrafter"/>
</dbReference>
<dbReference type="PROSITE" id="PS50967">
    <property type="entry name" value="HRDC"/>
    <property type="match status" value="1"/>
</dbReference>
<keyword evidence="12" id="KW-0233">DNA recombination</keyword>
<evidence type="ECO:0000256" key="5">
    <source>
        <dbReference type="ARBA" id="ARBA00022741"/>
    </source>
</evidence>
<keyword evidence="10" id="KW-0067">ATP-binding</keyword>
<dbReference type="SMART" id="SM00487">
    <property type="entry name" value="DEXDc"/>
    <property type="match status" value="1"/>
</dbReference>
<dbReference type="InterPro" id="IPR014001">
    <property type="entry name" value="Helicase_ATP-bd"/>
</dbReference>
<dbReference type="SUPFAM" id="SSF52540">
    <property type="entry name" value="P-loop containing nucleoside triphosphate hydrolases"/>
    <property type="match status" value="1"/>
</dbReference>
<evidence type="ECO:0000256" key="7">
    <source>
        <dbReference type="ARBA" id="ARBA00022801"/>
    </source>
</evidence>
<evidence type="ECO:0000259" key="17">
    <source>
        <dbReference type="PROSITE" id="PS50967"/>
    </source>
</evidence>
<dbReference type="InterPro" id="IPR036388">
    <property type="entry name" value="WH-like_DNA-bd_sf"/>
</dbReference>
<dbReference type="Pfam" id="PF00570">
    <property type="entry name" value="HRDC"/>
    <property type="match status" value="1"/>
</dbReference>
<dbReference type="Proteomes" id="UP000237798">
    <property type="component" value="Unassembled WGS sequence"/>
</dbReference>
<dbReference type="Gene3D" id="3.40.50.300">
    <property type="entry name" value="P-loop containing nucleotide triphosphate hydrolases"/>
    <property type="match status" value="2"/>
</dbReference>
<evidence type="ECO:0000259" key="19">
    <source>
        <dbReference type="PROSITE" id="PS51194"/>
    </source>
</evidence>
<dbReference type="GO" id="GO:0005524">
    <property type="term" value="F:ATP binding"/>
    <property type="evidence" value="ECO:0007669"/>
    <property type="project" value="UniProtKB-KW"/>
</dbReference>
<comment type="cofactor">
    <cofactor evidence="1">
        <name>Mg(2+)</name>
        <dbReference type="ChEBI" id="CHEBI:18420"/>
    </cofactor>
</comment>
<organism evidence="20 21">
    <name type="scientific">Clostridium luticellarii</name>
    <dbReference type="NCBI Taxonomy" id="1691940"/>
    <lineage>
        <taxon>Bacteria</taxon>
        <taxon>Bacillati</taxon>
        <taxon>Bacillota</taxon>
        <taxon>Clostridia</taxon>
        <taxon>Eubacteriales</taxon>
        <taxon>Clostridiaceae</taxon>
        <taxon>Clostridium</taxon>
    </lineage>
</organism>
<sequence length="747" mass="85417">MCFVHVFWPDTALYGIICLEYITSTGVNTLIDSALEVLHKYYGYDDFRGDQNKVIESILDGKDTMAIMPTGGGKSICYQIPALLFKGITIVISPLISLMKDQVDSMKDLGIGAAYINSSITQSEILNICSALKKGDVKILYVAPERLESGEFCHFIKGMDISQVAVDEAHCVSQWGHDFRVSYTYIDQFIENLSIRPVVTAFTATATEEVRKDIVSQIKLKNPAVFISGFDRANLKISCLKGGNRFRHMLDYIRTNGQQSGIVYAATRREVDSIYEKLRANDISAGRYHGGMSNEDRKKNQEDFVYDRISVIVATNAFGMGIDKSNVRFVIHYNIPKNIESYYQEIGRAGRDGEKSECILMFAPQDVITQKYLIETSIQSPERRLNEYKKLQCMVDFVHYNGCLRKYILNYFGEQVDYEECGNCSNCITKGEYVDKTVDCQKVLSCIYRMKREFGVNMIVDVLRGSLQKKVLQYGFDKISTYGIMKNYSKNELSSFINTLIAQGYISLREGEYPMVVLNSHSVKILKGEEKVILKEPARAEKIIENSDLFEILRNLRREIAGRESIPPYLVFADATLREISSRYPVTSQQMLDISGVGELKLEKYGDVFLNVIREYVEKNKIHPDWYFRKNFSEESGRKNNKLRTFEITVSMLKNNMSIEEVSKKRELTVSTVLSHITKYLEQGEKSNLKIKFDDLFTKDEENVILKVIKKLGISRLKPIKESLPDSISYDMIKAVILKDFILENYN</sequence>
<dbReference type="Pfam" id="PF00271">
    <property type="entry name" value="Helicase_C"/>
    <property type="match status" value="1"/>
</dbReference>
<keyword evidence="7 20" id="KW-0378">Hydrolase</keyword>
<evidence type="ECO:0000256" key="1">
    <source>
        <dbReference type="ARBA" id="ARBA00001946"/>
    </source>
</evidence>
<keyword evidence="21" id="KW-1185">Reference proteome</keyword>
<evidence type="ECO:0000313" key="20">
    <source>
        <dbReference type="EMBL" id="PRR80936.1"/>
    </source>
</evidence>
<dbReference type="NCBIfam" id="TIGR00614">
    <property type="entry name" value="recQ_fam"/>
    <property type="match status" value="1"/>
</dbReference>
<dbReference type="InterPro" id="IPR018982">
    <property type="entry name" value="RQC_domain"/>
</dbReference>
<dbReference type="CDD" id="cd17920">
    <property type="entry name" value="DEXHc_RecQ"/>
    <property type="match status" value="1"/>
</dbReference>
<dbReference type="EMBL" id="PVXP01000080">
    <property type="protein sequence ID" value="PRR80936.1"/>
    <property type="molecule type" value="Genomic_DNA"/>
</dbReference>
<dbReference type="PROSITE" id="PS51194">
    <property type="entry name" value="HELICASE_CTER"/>
    <property type="match status" value="1"/>
</dbReference>
<dbReference type="InterPro" id="IPR044876">
    <property type="entry name" value="HRDC_dom_sf"/>
</dbReference>
<dbReference type="PANTHER" id="PTHR13710">
    <property type="entry name" value="DNA HELICASE RECQ FAMILY MEMBER"/>
    <property type="match status" value="1"/>
</dbReference>
<dbReference type="AlphaFoldDB" id="A0A2T0BAK7"/>
<dbReference type="PANTHER" id="PTHR13710:SF105">
    <property type="entry name" value="ATP-DEPENDENT DNA HELICASE Q1"/>
    <property type="match status" value="1"/>
</dbReference>
<evidence type="ECO:0000256" key="3">
    <source>
        <dbReference type="ARBA" id="ARBA00005446"/>
    </source>
</evidence>
<dbReference type="GO" id="GO:0009432">
    <property type="term" value="P:SOS response"/>
    <property type="evidence" value="ECO:0007669"/>
    <property type="project" value="UniProtKB-UniRule"/>
</dbReference>
<dbReference type="GO" id="GO:0006260">
    <property type="term" value="P:DNA replication"/>
    <property type="evidence" value="ECO:0007669"/>
    <property type="project" value="InterPro"/>
</dbReference>
<proteinExistence type="inferred from homology"/>
<dbReference type="PROSITE" id="PS51192">
    <property type="entry name" value="HELICASE_ATP_BIND_1"/>
    <property type="match status" value="1"/>
</dbReference>
<evidence type="ECO:0000256" key="6">
    <source>
        <dbReference type="ARBA" id="ARBA00022763"/>
    </source>
</evidence>
<comment type="caution">
    <text evidence="20">The sequence shown here is derived from an EMBL/GenBank/DDBJ whole genome shotgun (WGS) entry which is preliminary data.</text>
</comment>
<comment type="cofactor">
    <cofactor evidence="2">
        <name>Zn(2+)</name>
        <dbReference type="ChEBI" id="CHEBI:29105"/>
    </cofactor>
</comment>
<evidence type="ECO:0000259" key="18">
    <source>
        <dbReference type="PROSITE" id="PS51192"/>
    </source>
</evidence>
<dbReference type="InterPro" id="IPR032284">
    <property type="entry name" value="RecQ_Zn-bd"/>
</dbReference>
<evidence type="ECO:0000256" key="15">
    <source>
        <dbReference type="ARBA" id="ARBA00034617"/>
    </source>
</evidence>
<dbReference type="Pfam" id="PF00270">
    <property type="entry name" value="DEAD"/>
    <property type="match status" value="1"/>
</dbReference>
<evidence type="ECO:0000256" key="14">
    <source>
        <dbReference type="ARBA" id="ARBA00023235"/>
    </source>
</evidence>
<dbReference type="SMART" id="SM00490">
    <property type="entry name" value="HELICc"/>
    <property type="match status" value="1"/>
</dbReference>
<evidence type="ECO:0000256" key="11">
    <source>
        <dbReference type="ARBA" id="ARBA00023125"/>
    </source>
</evidence>
<dbReference type="GO" id="GO:0043590">
    <property type="term" value="C:bacterial nucleoid"/>
    <property type="evidence" value="ECO:0007669"/>
    <property type="project" value="TreeGrafter"/>
</dbReference>